<comment type="similarity">
    <text evidence="9 10">Belongs to the thiamine-phosphate synthase family.</text>
</comment>
<name>A0A5J6LHX1_9GAMM</name>
<dbReference type="UniPathway" id="UPA00060">
    <property type="reaction ID" value="UER00141"/>
</dbReference>
<comment type="function">
    <text evidence="9">Condenses 4-methyl-5-(beta-hydroxyethyl)thiazole monophosphate (THZ-P) and 2-methyl-4-amino-5-hydroxymethyl pyrimidine pyrophosphate (HMP-PP) to form thiamine monophosphate (TMP).</text>
</comment>
<comment type="pathway">
    <text evidence="1 9 11">Cofactor biosynthesis; thiamine diphosphate biosynthesis; thiamine phosphate from 4-amino-2-methyl-5-diphosphomethylpyrimidine and 4-methyl-5-(2-phosphoethyl)-thiazole: step 1/1.</text>
</comment>
<dbReference type="GO" id="GO:0004789">
    <property type="term" value="F:thiamine-phosphate diphosphorylase activity"/>
    <property type="evidence" value="ECO:0007669"/>
    <property type="project" value="UniProtKB-UniRule"/>
</dbReference>
<reference evidence="13 14" key="1">
    <citation type="submission" date="2019-09" db="EMBL/GenBank/DDBJ databases">
        <title>Nitrincola iocasae sp. nov., a bacterium isolated from the sediment collected at a cold seep field in South China Sea.</title>
        <authorList>
            <person name="Zhang H."/>
            <person name="Wang H."/>
            <person name="Li C."/>
        </authorList>
    </citation>
    <scope>NUCLEOTIDE SEQUENCE [LARGE SCALE GENOMIC DNA]</scope>
    <source>
        <strain evidence="13 14">KXZD1103</strain>
    </source>
</reference>
<dbReference type="FunFam" id="3.20.20.70:FF:000064">
    <property type="entry name" value="Thiamine-phosphate synthase"/>
    <property type="match status" value="1"/>
</dbReference>
<keyword evidence="2 9" id="KW-0808">Transferase</keyword>
<evidence type="ECO:0000256" key="6">
    <source>
        <dbReference type="ARBA" id="ARBA00047334"/>
    </source>
</evidence>
<organism evidence="13 14">
    <name type="scientific">Nitrincola iocasae</name>
    <dbReference type="NCBI Taxonomy" id="2614693"/>
    <lineage>
        <taxon>Bacteria</taxon>
        <taxon>Pseudomonadati</taxon>
        <taxon>Pseudomonadota</taxon>
        <taxon>Gammaproteobacteria</taxon>
        <taxon>Oceanospirillales</taxon>
        <taxon>Oceanospirillaceae</taxon>
        <taxon>Nitrincola</taxon>
    </lineage>
</organism>
<dbReference type="PANTHER" id="PTHR20857">
    <property type="entry name" value="THIAMINE-PHOSPHATE PYROPHOSPHORYLASE"/>
    <property type="match status" value="1"/>
</dbReference>
<dbReference type="InterPro" id="IPR013785">
    <property type="entry name" value="Aldolase_TIM"/>
</dbReference>
<comment type="catalytic activity">
    <reaction evidence="6 9 10">
        <text>4-methyl-5-(2-phosphooxyethyl)-thiazole + 4-amino-2-methyl-5-(diphosphooxymethyl)pyrimidine + H(+) = thiamine phosphate + diphosphate</text>
        <dbReference type="Rhea" id="RHEA:22328"/>
        <dbReference type="ChEBI" id="CHEBI:15378"/>
        <dbReference type="ChEBI" id="CHEBI:33019"/>
        <dbReference type="ChEBI" id="CHEBI:37575"/>
        <dbReference type="ChEBI" id="CHEBI:57841"/>
        <dbReference type="ChEBI" id="CHEBI:58296"/>
        <dbReference type="EC" id="2.5.1.3"/>
    </reaction>
</comment>
<keyword evidence="5 9" id="KW-0784">Thiamine biosynthesis</keyword>
<sequence>MKSAQRFYPIFNSSDWLERLLPQGIKLAQLRIKHTDQPLLRAEIRRSLQLARQYGTALVINDHWQLALEEGAEWLHLGQEDIEEADVTAIRKSGIRLGISTHSHAELDTALSYQPDYLALGPVYPTQTKQMPWDPQGLERVSEWKQRIGNTPLCAIGGISLERAPGVFAAGADLIAVVSDITAAVNPAERVQDWLTLVNAAPPSEGLTHEH</sequence>
<accession>A0A5J6LHX1</accession>
<feature type="binding site" evidence="9">
    <location>
        <position position="158"/>
    </location>
    <ligand>
        <name>2-[(2R,5Z)-2-carboxy-4-methylthiazol-5(2H)-ylidene]ethyl phosphate</name>
        <dbReference type="ChEBI" id="CHEBI:62899"/>
    </ligand>
</feature>
<dbReference type="InterPro" id="IPR022998">
    <property type="entry name" value="ThiamineP_synth_TenI"/>
</dbReference>
<keyword evidence="4 9" id="KW-0460">Magnesium</keyword>
<dbReference type="SUPFAM" id="SSF51391">
    <property type="entry name" value="Thiamin phosphate synthase"/>
    <property type="match status" value="1"/>
</dbReference>
<evidence type="ECO:0000256" key="5">
    <source>
        <dbReference type="ARBA" id="ARBA00022977"/>
    </source>
</evidence>
<dbReference type="NCBIfam" id="NF000734">
    <property type="entry name" value="PRK00043.1-5"/>
    <property type="match status" value="1"/>
</dbReference>
<dbReference type="GO" id="GO:0009229">
    <property type="term" value="P:thiamine diphosphate biosynthetic process"/>
    <property type="evidence" value="ECO:0007669"/>
    <property type="project" value="UniProtKB-UniRule"/>
</dbReference>
<gene>
    <name evidence="9" type="primary">thiE</name>
    <name evidence="13" type="ORF">F5I99_17505</name>
</gene>
<dbReference type="InterPro" id="IPR036206">
    <property type="entry name" value="ThiamineP_synth_sf"/>
</dbReference>
<keyword evidence="14" id="KW-1185">Reference proteome</keyword>
<proteinExistence type="inferred from homology"/>
<feature type="binding site" evidence="9">
    <location>
        <begin position="29"/>
        <end position="33"/>
    </location>
    <ligand>
        <name>4-amino-2-methyl-5-(diphosphooxymethyl)pyrimidine</name>
        <dbReference type="ChEBI" id="CHEBI:57841"/>
    </ligand>
</feature>
<evidence type="ECO:0000256" key="1">
    <source>
        <dbReference type="ARBA" id="ARBA00005165"/>
    </source>
</evidence>
<evidence type="ECO:0000256" key="8">
    <source>
        <dbReference type="ARBA" id="ARBA00047883"/>
    </source>
</evidence>
<dbReference type="AlphaFoldDB" id="A0A5J6LHX1"/>
<evidence type="ECO:0000256" key="10">
    <source>
        <dbReference type="RuleBase" id="RU003826"/>
    </source>
</evidence>
<dbReference type="GO" id="GO:0000287">
    <property type="term" value="F:magnesium ion binding"/>
    <property type="evidence" value="ECO:0007669"/>
    <property type="project" value="UniProtKB-UniRule"/>
</dbReference>
<evidence type="ECO:0000256" key="2">
    <source>
        <dbReference type="ARBA" id="ARBA00022679"/>
    </source>
</evidence>
<evidence type="ECO:0000313" key="13">
    <source>
        <dbReference type="EMBL" id="QEW08145.1"/>
    </source>
</evidence>
<evidence type="ECO:0000256" key="11">
    <source>
        <dbReference type="RuleBase" id="RU004253"/>
    </source>
</evidence>
<dbReference type="Proteomes" id="UP000325606">
    <property type="component" value="Chromosome"/>
</dbReference>
<keyword evidence="3 9" id="KW-0479">Metal-binding</keyword>
<evidence type="ECO:0000256" key="9">
    <source>
        <dbReference type="HAMAP-Rule" id="MF_00097"/>
    </source>
</evidence>
<dbReference type="CDD" id="cd00564">
    <property type="entry name" value="TMP_TenI"/>
    <property type="match status" value="1"/>
</dbReference>
<feature type="binding site" evidence="9">
    <location>
        <position position="81"/>
    </location>
    <ligand>
        <name>Mg(2+)</name>
        <dbReference type="ChEBI" id="CHEBI:18420"/>
    </ligand>
</feature>
<dbReference type="EMBL" id="CP044222">
    <property type="protein sequence ID" value="QEW08145.1"/>
    <property type="molecule type" value="Genomic_DNA"/>
</dbReference>
<feature type="binding site" evidence="9">
    <location>
        <begin position="126"/>
        <end position="128"/>
    </location>
    <ligand>
        <name>2-[(2R,5Z)-2-carboxy-4-methylthiazol-5(2H)-ylidene]ethyl phosphate</name>
        <dbReference type="ChEBI" id="CHEBI:62899"/>
    </ligand>
</feature>
<dbReference type="PANTHER" id="PTHR20857:SF15">
    <property type="entry name" value="THIAMINE-PHOSPHATE SYNTHASE"/>
    <property type="match status" value="1"/>
</dbReference>
<dbReference type="EC" id="2.5.1.3" evidence="9"/>
<feature type="binding site" evidence="9">
    <location>
        <begin position="178"/>
        <end position="179"/>
    </location>
    <ligand>
        <name>2-[(2R,5Z)-2-carboxy-4-methylthiazol-5(2H)-ylidene]ethyl phosphate</name>
        <dbReference type="ChEBI" id="CHEBI:62899"/>
    </ligand>
</feature>
<evidence type="ECO:0000256" key="7">
    <source>
        <dbReference type="ARBA" id="ARBA00047851"/>
    </source>
</evidence>
<dbReference type="InterPro" id="IPR034291">
    <property type="entry name" value="TMP_synthase"/>
</dbReference>
<evidence type="ECO:0000256" key="4">
    <source>
        <dbReference type="ARBA" id="ARBA00022842"/>
    </source>
</evidence>
<dbReference type="Gene3D" id="3.20.20.70">
    <property type="entry name" value="Aldolase class I"/>
    <property type="match status" value="1"/>
</dbReference>
<dbReference type="Pfam" id="PF02581">
    <property type="entry name" value="TMP-TENI"/>
    <property type="match status" value="1"/>
</dbReference>
<dbReference type="HAMAP" id="MF_00097">
    <property type="entry name" value="TMP_synthase"/>
    <property type="match status" value="1"/>
</dbReference>
<comment type="catalytic activity">
    <reaction evidence="8 9 10">
        <text>2-[(2R,5Z)-2-carboxy-4-methylthiazol-5(2H)-ylidene]ethyl phosphate + 4-amino-2-methyl-5-(diphosphooxymethyl)pyrimidine + 2 H(+) = thiamine phosphate + CO2 + diphosphate</text>
        <dbReference type="Rhea" id="RHEA:47844"/>
        <dbReference type="ChEBI" id="CHEBI:15378"/>
        <dbReference type="ChEBI" id="CHEBI:16526"/>
        <dbReference type="ChEBI" id="CHEBI:33019"/>
        <dbReference type="ChEBI" id="CHEBI:37575"/>
        <dbReference type="ChEBI" id="CHEBI:57841"/>
        <dbReference type="ChEBI" id="CHEBI:62899"/>
        <dbReference type="EC" id="2.5.1.3"/>
    </reaction>
</comment>
<dbReference type="GO" id="GO:0005737">
    <property type="term" value="C:cytoplasm"/>
    <property type="evidence" value="ECO:0007669"/>
    <property type="project" value="TreeGrafter"/>
</dbReference>
<feature type="binding site" evidence="9">
    <location>
        <position position="61"/>
    </location>
    <ligand>
        <name>4-amino-2-methyl-5-(diphosphooxymethyl)pyrimidine</name>
        <dbReference type="ChEBI" id="CHEBI:57841"/>
    </ligand>
</feature>
<evidence type="ECO:0000259" key="12">
    <source>
        <dbReference type="Pfam" id="PF02581"/>
    </source>
</evidence>
<feature type="binding site" evidence="9">
    <location>
        <position position="62"/>
    </location>
    <ligand>
        <name>Mg(2+)</name>
        <dbReference type="ChEBI" id="CHEBI:18420"/>
    </ligand>
</feature>
<comment type="cofactor">
    <cofactor evidence="9">
        <name>Mg(2+)</name>
        <dbReference type="ChEBI" id="CHEBI:18420"/>
    </cofactor>
    <text evidence="9">Binds 1 Mg(2+) ion per subunit.</text>
</comment>
<protein>
    <recommendedName>
        <fullName evidence="9">Thiamine-phosphate synthase</fullName>
        <shortName evidence="9">TP synthase</shortName>
        <shortName evidence="9">TPS</shortName>
        <ecNumber evidence="9">2.5.1.3</ecNumber>
    </recommendedName>
    <alternativeName>
        <fullName evidence="9">Thiamine-phosphate pyrophosphorylase</fullName>
        <shortName evidence="9">TMP pyrophosphorylase</shortName>
        <shortName evidence="9">TMP-PPase</shortName>
    </alternativeName>
</protein>
<dbReference type="RefSeq" id="WP_151058272.1">
    <property type="nucleotide sequence ID" value="NZ_CP044222.1"/>
</dbReference>
<dbReference type="GO" id="GO:0009228">
    <property type="term" value="P:thiamine biosynthetic process"/>
    <property type="evidence" value="ECO:0007669"/>
    <property type="project" value="UniProtKB-KW"/>
</dbReference>
<evidence type="ECO:0000256" key="3">
    <source>
        <dbReference type="ARBA" id="ARBA00022723"/>
    </source>
</evidence>
<dbReference type="KEGG" id="nik:F5I99_17505"/>
<dbReference type="NCBIfam" id="TIGR00693">
    <property type="entry name" value="thiE"/>
    <property type="match status" value="1"/>
</dbReference>
<feature type="binding site" evidence="9">
    <location>
        <position position="100"/>
    </location>
    <ligand>
        <name>4-amino-2-methyl-5-(diphosphooxymethyl)pyrimidine</name>
        <dbReference type="ChEBI" id="CHEBI:57841"/>
    </ligand>
</feature>
<feature type="binding site" evidence="9">
    <location>
        <position position="129"/>
    </location>
    <ligand>
        <name>4-amino-2-methyl-5-(diphosphooxymethyl)pyrimidine</name>
        <dbReference type="ChEBI" id="CHEBI:57841"/>
    </ligand>
</feature>
<feature type="domain" description="Thiamine phosphate synthase/TenI" evidence="12">
    <location>
        <begin position="14"/>
        <end position="181"/>
    </location>
</feature>
<comment type="catalytic activity">
    <reaction evidence="7 9 10">
        <text>2-(2-carboxy-4-methylthiazol-5-yl)ethyl phosphate + 4-amino-2-methyl-5-(diphosphooxymethyl)pyrimidine + 2 H(+) = thiamine phosphate + CO2 + diphosphate</text>
        <dbReference type="Rhea" id="RHEA:47848"/>
        <dbReference type="ChEBI" id="CHEBI:15378"/>
        <dbReference type="ChEBI" id="CHEBI:16526"/>
        <dbReference type="ChEBI" id="CHEBI:33019"/>
        <dbReference type="ChEBI" id="CHEBI:37575"/>
        <dbReference type="ChEBI" id="CHEBI:57841"/>
        <dbReference type="ChEBI" id="CHEBI:62890"/>
        <dbReference type="EC" id="2.5.1.3"/>
    </reaction>
</comment>
<evidence type="ECO:0000313" key="14">
    <source>
        <dbReference type="Proteomes" id="UP000325606"/>
    </source>
</evidence>